<dbReference type="EMBL" id="VCAU01000075">
    <property type="protein sequence ID" value="KAF9886587.1"/>
    <property type="molecule type" value="Genomic_DNA"/>
</dbReference>
<evidence type="ECO:0000313" key="6">
    <source>
        <dbReference type="Proteomes" id="UP001194746"/>
    </source>
</evidence>
<feature type="region of interest" description="Disordered" evidence="1">
    <location>
        <begin position="537"/>
        <end position="583"/>
    </location>
</feature>
<evidence type="ECO:0000256" key="1">
    <source>
        <dbReference type="SAM" id="MobiDB-lite"/>
    </source>
</evidence>
<feature type="signal peptide" evidence="3">
    <location>
        <begin position="1"/>
        <end position="24"/>
    </location>
</feature>
<comment type="caution">
    <text evidence="5">The sequence shown here is derived from an EMBL/GenBank/DDBJ whole genome shotgun (WGS) entry which is preliminary data.</text>
</comment>
<evidence type="ECO:0000313" key="5">
    <source>
        <dbReference type="EMBL" id="KAF9886587.1"/>
    </source>
</evidence>
<keyword evidence="6" id="KW-1185">Reference proteome</keyword>
<keyword evidence="2" id="KW-1133">Transmembrane helix</keyword>
<dbReference type="PROSITE" id="PS51767">
    <property type="entry name" value="PEPTIDASE_A1"/>
    <property type="match status" value="1"/>
</dbReference>
<dbReference type="AlphaFoldDB" id="A0AAD4GRI4"/>
<evidence type="ECO:0000256" key="3">
    <source>
        <dbReference type="SAM" id="SignalP"/>
    </source>
</evidence>
<evidence type="ECO:0000256" key="2">
    <source>
        <dbReference type="SAM" id="Phobius"/>
    </source>
</evidence>
<feature type="domain" description="Peptidase A1" evidence="4">
    <location>
        <begin position="44"/>
        <end position="418"/>
    </location>
</feature>
<dbReference type="SUPFAM" id="SSF50630">
    <property type="entry name" value="Acid proteases"/>
    <property type="match status" value="1"/>
</dbReference>
<name>A0AAD4GRI4_ASPNN</name>
<keyword evidence="2" id="KW-0812">Transmembrane</keyword>
<feature type="compositionally biased region" description="Polar residues" evidence="1">
    <location>
        <begin position="537"/>
        <end position="553"/>
    </location>
</feature>
<keyword evidence="2" id="KW-0472">Membrane</keyword>
<accession>A0AAD4GRI4</accession>
<evidence type="ECO:0000259" key="4">
    <source>
        <dbReference type="PROSITE" id="PS51767"/>
    </source>
</evidence>
<protein>
    <recommendedName>
        <fullName evidence="4">Peptidase A1 domain-containing protein</fullName>
    </recommendedName>
</protein>
<keyword evidence="3" id="KW-0732">Signal</keyword>
<sequence>MKSWHGLLGPVCFFLLWTTHHVQAASPFIVPWSDKSYGPNGPWRAVTIYVGSEKQQIDVFPGARWASTILTSSLCANTTLSETCSAEDAGVFDVDASTSAINATDAGGWTSWEWDVTGGAYFNYVSDTITLPGGPDVRNVSITAMQQAYQTYPDGENYPVSVGTLSLGAPATHFRQGRYAMNYITRAMYTSSSIPGENIPSYSYGMHIGSPALDIPGSLLLGGYDRNRVLGDVTSQAFVPDAGGRNGGALSIKLKDVSIGVDEGGSPFNFNSTTKPGLLAQGNSSMPSSGPEIEVNPLRPYIYLPQSSCDAITAELPVTYEDRLGLYLWNTSDERYARIVSSPSYLAFTFEKNTNNQQTLDIKVPFALLNLTLEDPLVDTPTPYFPLFPRDNTPLLGKAFLQAAFVGVNWGQGSGSGSWFLAQAPGPGLTSTPAMTSIDPAAGSIDGSASSWQHSWDGYLTPLPNGTDSAADGGDLSTGAKAGIGVGAGVGGIAILAALGWVFFLRRRRAAARKEMSVVTSPPYSPGIVSEVEAPSSMGQTVSSLGQPVSTWQDAEAKSVQKAPKTPVEVPGDQPAQGPHELG</sequence>
<reference evidence="5" key="1">
    <citation type="journal article" date="2019" name="Beilstein J. Org. Chem.">
        <title>Nanangenines: drimane sesquiterpenoids as the dominant metabolite cohort of a novel Australian fungus, Aspergillus nanangensis.</title>
        <authorList>
            <person name="Lacey H.J."/>
            <person name="Gilchrist C.L.M."/>
            <person name="Crombie A."/>
            <person name="Kalaitzis J.A."/>
            <person name="Vuong D."/>
            <person name="Rutledge P.J."/>
            <person name="Turner P."/>
            <person name="Pitt J.I."/>
            <person name="Lacey E."/>
            <person name="Chooi Y.H."/>
            <person name="Piggott A.M."/>
        </authorList>
    </citation>
    <scope>NUCLEOTIDE SEQUENCE</scope>
    <source>
        <strain evidence="5">MST-FP2251</strain>
    </source>
</reference>
<dbReference type="Proteomes" id="UP001194746">
    <property type="component" value="Unassembled WGS sequence"/>
</dbReference>
<proteinExistence type="predicted"/>
<feature type="chain" id="PRO_5042195989" description="Peptidase A1 domain-containing protein" evidence="3">
    <location>
        <begin position="25"/>
        <end position="583"/>
    </location>
</feature>
<dbReference type="Gene3D" id="2.40.70.10">
    <property type="entry name" value="Acid Proteases"/>
    <property type="match status" value="2"/>
</dbReference>
<dbReference type="InterPro" id="IPR033121">
    <property type="entry name" value="PEPTIDASE_A1"/>
</dbReference>
<organism evidence="5 6">
    <name type="scientific">Aspergillus nanangensis</name>
    <dbReference type="NCBI Taxonomy" id="2582783"/>
    <lineage>
        <taxon>Eukaryota</taxon>
        <taxon>Fungi</taxon>
        <taxon>Dikarya</taxon>
        <taxon>Ascomycota</taxon>
        <taxon>Pezizomycotina</taxon>
        <taxon>Eurotiomycetes</taxon>
        <taxon>Eurotiomycetidae</taxon>
        <taxon>Eurotiales</taxon>
        <taxon>Aspergillaceae</taxon>
        <taxon>Aspergillus</taxon>
        <taxon>Aspergillus subgen. Circumdati</taxon>
    </lineage>
</organism>
<gene>
    <name evidence="5" type="ORF">FE257_011359</name>
</gene>
<dbReference type="InterPro" id="IPR021109">
    <property type="entry name" value="Peptidase_aspartic_dom_sf"/>
</dbReference>
<feature type="transmembrane region" description="Helical" evidence="2">
    <location>
        <begin position="482"/>
        <end position="504"/>
    </location>
</feature>
<reference evidence="5" key="2">
    <citation type="submission" date="2020-02" db="EMBL/GenBank/DDBJ databases">
        <authorList>
            <person name="Gilchrist C.L.M."/>
            <person name="Chooi Y.-H."/>
        </authorList>
    </citation>
    <scope>NUCLEOTIDE SEQUENCE</scope>
    <source>
        <strain evidence="5">MST-FP2251</strain>
    </source>
</reference>